<sequence length="125" mass="14271">MGNRTHFDRGQDGFAKISPVEYGLERPHRLVIPHVRIDGDFDAGALTKLDDFMSVPGVHRQRLLAQNALDVVLLHSPPDHLQLAVRWNGNIENLNPRITDQFLPCPVYYRDLPQLRSRLRIVEGS</sequence>
<accession>H6NDF1</accession>
<dbReference type="AlphaFoldDB" id="H6NDF1"/>
<dbReference type="STRING" id="1116391.PM3016_3853"/>
<keyword evidence="2" id="KW-1185">Reference proteome</keyword>
<protein>
    <submittedName>
        <fullName evidence="1">Uncharacterized protein</fullName>
    </submittedName>
</protein>
<organism evidence="1 2">
    <name type="scientific">Paenibacillus mucilaginosus 3016</name>
    <dbReference type="NCBI Taxonomy" id="1116391"/>
    <lineage>
        <taxon>Bacteria</taxon>
        <taxon>Bacillati</taxon>
        <taxon>Bacillota</taxon>
        <taxon>Bacilli</taxon>
        <taxon>Bacillales</taxon>
        <taxon>Paenibacillaceae</taxon>
        <taxon>Paenibacillus</taxon>
    </lineage>
</organism>
<dbReference type="KEGG" id="pmq:PM3016_3853"/>
<evidence type="ECO:0000313" key="2">
    <source>
        <dbReference type="Proteomes" id="UP000007523"/>
    </source>
</evidence>
<dbReference type="HOGENOM" id="CLU_1990432_0_0_9"/>
<proteinExistence type="predicted"/>
<dbReference type="Proteomes" id="UP000007523">
    <property type="component" value="Chromosome"/>
</dbReference>
<dbReference type="EMBL" id="CP003235">
    <property type="protein sequence ID" value="AFC30664.1"/>
    <property type="molecule type" value="Genomic_DNA"/>
</dbReference>
<evidence type="ECO:0000313" key="1">
    <source>
        <dbReference type="EMBL" id="AFC30664.1"/>
    </source>
</evidence>
<gene>
    <name evidence="1" type="ORF">PM3016_3853</name>
</gene>
<reference evidence="1 2" key="1">
    <citation type="journal article" date="2012" name="J. Bacteriol.">
        <title>Complete Genome Sequence of Paenibacillus mucilaginosus 3016, a Bacterium Functional as Microbial Fertilizer.</title>
        <authorList>
            <person name="Ma M."/>
            <person name="Wang Z."/>
            <person name="Li L."/>
            <person name="Jiang X."/>
            <person name="Guan D."/>
            <person name="Cao F."/>
            <person name="Chen H."/>
            <person name="Wang X."/>
            <person name="Shen D."/>
            <person name="Du B."/>
            <person name="Li J."/>
        </authorList>
    </citation>
    <scope>NUCLEOTIDE SEQUENCE [LARGE SCALE GENOMIC DNA]</scope>
    <source>
        <strain evidence="1 2">3016</strain>
    </source>
</reference>
<name>H6NDF1_9BACL</name>